<dbReference type="PANTHER" id="PTHR43821">
    <property type="entry name" value="NAD(P)H NITROREDUCTASE YDJA-RELATED"/>
    <property type="match status" value="1"/>
</dbReference>
<dbReference type="EC" id="1.-.-.-" evidence="7"/>
<dbReference type="CDD" id="cd02135">
    <property type="entry name" value="YdjA-like"/>
    <property type="match status" value="1"/>
</dbReference>
<dbReference type="InterPro" id="IPR000415">
    <property type="entry name" value="Nitroreductase-like"/>
</dbReference>
<accession>A0AB38HAW4</accession>
<evidence type="ECO:0000256" key="1">
    <source>
        <dbReference type="ARBA" id="ARBA00007118"/>
    </source>
</evidence>
<sequence length="187" mass="21243">MITMDALQLLTTRHSEKKLTTPAPNQQQLEQIFQAAFHSPDHGKLRPYRFVVIEKEGMNKFAELLKDAVFELNLGEERLKKAENLAKRAPMVIAVIAKLNHEIEKVPAWEQMVTAGCATYAMQLAANAQGFDNVWISGPWIKGSALRNAFACEENDQVIALLMIGTAEQKIERENREFDLDKFVRFL</sequence>
<evidence type="ECO:0000313" key="11">
    <source>
        <dbReference type="Proteomes" id="UP000254496"/>
    </source>
</evidence>
<protein>
    <recommendedName>
        <fullName evidence="7">Putative NAD(P)H nitroreductase</fullName>
        <ecNumber evidence="7">1.-.-.-</ecNumber>
    </recommendedName>
</protein>
<evidence type="ECO:0000313" key="10">
    <source>
        <dbReference type="EMBL" id="STO68426.1"/>
    </source>
</evidence>
<feature type="binding site" description="in other chain" evidence="8">
    <location>
        <begin position="13"/>
        <end position="15"/>
    </location>
    <ligand>
        <name>FMN</name>
        <dbReference type="ChEBI" id="CHEBI:58210"/>
        <note>ligand shared between dimeric partners</note>
    </ligand>
</feature>
<keyword evidence="3 7" id="KW-0288">FMN</keyword>
<comment type="cofactor">
    <cofactor evidence="8">
        <name>FMN</name>
        <dbReference type="ChEBI" id="CHEBI:58210"/>
    </cofactor>
    <text evidence="8">Binds 1 FMN per subunit.</text>
</comment>
<dbReference type="InterPro" id="IPR029479">
    <property type="entry name" value="Nitroreductase"/>
</dbReference>
<dbReference type="Pfam" id="PF00881">
    <property type="entry name" value="Nitroreductase"/>
    <property type="match status" value="1"/>
</dbReference>
<keyword evidence="5 7" id="KW-0560">Oxidoreductase</keyword>
<dbReference type="EMBL" id="UGHJ01000001">
    <property type="protein sequence ID" value="STO68426.1"/>
    <property type="molecule type" value="Genomic_DNA"/>
</dbReference>
<keyword evidence="2 7" id="KW-0285">Flavoprotein</keyword>
<dbReference type="Gene3D" id="3.40.109.10">
    <property type="entry name" value="NADH Oxidase"/>
    <property type="match status" value="1"/>
</dbReference>
<name>A0AB38HAW4_9PAST</name>
<proteinExistence type="inferred from homology"/>
<dbReference type="SUPFAM" id="SSF55469">
    <property type="entry name" value="FMN-dependent nitroreductase-like"/>
    <property type="match status" value="1"/>
</dbReference>
<dbReference type="InterPro" id="IPR026021">
    <property type="entry name" value="YdjA-like"/>
</dbReference>
<dbReference type="NCBIfam" id="NF008088">
    <property type="entry name" value="PRK10828.1"/>
    <property type="match status" value="1"/>
</dbReference>
<evidence type="ECO:0000256" key="5">
    <source>
        <dbReference type="ARBA" id="ARBA00023002"/>
    </source>
</evidence>
<dbReference type="AlphaFoldDB" id="A0AB38HAW4"/>
<evidence type="ECO:0000256" key="6">
    <source>
        <dbReference type="ARBA" id="ARBA00023027"/>
    </source>
</evidence>
<dbReference type="GO" id="GO:0016491">
    <property type="term" value="F:oxidoreductase activity"/>
    <property type="evidence" value="ECO:0007669"/>
    <property type="project" value="UniProtKB-UniRule"/>
</dbReference>
<feature type="domain" description="Nitroreductase" evidence="9">
    <location>
        <begin position="11"/>
        <end position="165"/>
    </location>
</feature>
<evidence type="ECO:0000256" key="7">
    <source>
        <dbReference type="PIRNR" id="PIRNR000232"/>
    </source>
</evidence>
<gene>
    <name evidence="10" type="primary">ydjA</name>
    <name evidence="10" type="ORF">NCTC8540_00920</name>
</gene>
<keyword evidence="4 7" id="KW-0521">NADP</keyword>
<organism evidence="10 11">
    <name type="scientific">Canicola haemoglobinophilus</name>
    <dbReference type="NCBI Taxonomy" id="733"/>
    <lineage>
        <taxon>Bacteria</taxon>
        <taxon>Pseudomonadati</taxon>
        <taxon>Pseudomonadota</taxon>
        <taxon>Gammaproteobacteria</taxon>
        <taxon>Pasteurellales</taxon>
        <taxon>Pasteurellaceae</taxon>
        <taxon>Canicola</taxon>
    </lineage>
</organism>
<keyword evidence="6 7" id="KW-0520">NAD</keyword>
<evidence type="ECO:0000256" key="4">
    <source>
        <dbReference type="ARBA" id="ARBA00022857"/>
    </source>
</evidence>
<evidence type="ECO:0000256" key="8">
    <source>
        <dbReference type="PIRSR" id="PIRSR000232-1"/>
    </source>
</evidence>
<evidence type="ECO:0000259" key="9">
    <source>
        <dbReference type="Pfam" id="PF00881"/>
    </source>
</evidence>
<dbReference type="Proteomes" id="UP000254496">
    <property type="component" value="Unassembled WGS sequence"/>
</dbReference>
<dbReference type="PIRSF" id="PIRSF000232">
    <property type="entry name" value="YdjA"/>
    <property type="match status" value="1"/>
</dbReference>
<dbReference type="InterPro" id="IPR052530">
    <property type="entry name" value="NAD(P)H_nitroreductase"/>
</dbReference>
<reference evidence="10 11" key="1">
    <citation type="submission" date="2018-06" db="EMBL/GenBank/DDBJ databases">
        <authorList>
            <consortium name="Pathogen Informatics"/>
            <person name="Doyle S."/>
        </authorList>
    </citation>
    <scope>NUCLEOTIDE SEQUENCE [LARGE SCALE GENOMIC DNA]</scope>
    <source>
        <strain evidence="10 11">NCTC8540</strain>
    </source>
</reference>
<evidence type="ECO:0000256" key="2">
    <source>
        <dbReference type="ARBA" id="ARBA00022630"/>
    </source>
</evidence>
<comment type="caution">
    <text evidence="10">The sequence shown here is derived from an EMBL/GenBank/DDBJ whole genome shotgun (WGS) entry which is preliminary data.</text>
</comment>
<comment type="similarity">
    <text evidence="1 7">Belongs to the nitroreductase family.</text>
</comment>
<evidence type="ECO:0000256" key="3">
    <source>
        <dbReference type="ARBA" id="ARBA00022643"/>
    </source>
</evidence>
<feature type="binding site" description="in other chain" evidence="8">
    <location>
        <begin position="135"/>
        <end position="137"/>
    </location>
    <ligand>
        <name>FMN</name>
        <dbReference type="ChEBI" id="CHEBI:58210"/>
        <note>ligand shared between dimeric partners</note>
    </ligand>
</feature>
<dbReference type="PANTHER" id="PTHR43821:SF1">
    <property type="entry name" value="NAD(P)H NITROREDUCTASE YDJA-RELATED"/>
    <property type="match status" value="1"/>
</dbReference>
<feature type="binding site" evidence="8">
    <location>
        <position position="42"/>
    </location>
    <ligand>
        <name>FMN</name>
        <dbReference type="ChEBI" id="CHEBI:58210"/>
        <note>ligand shared between dimeric partners</note>
    </ligand>
</feature>